<keyword evidence="5 9" id="KW-0067">ATP-binding</keyword>
<reference evidence="13" key="5">
    <citation type="submission" date="2011-05" db="EMBL/GenBank/DDBJ databases">
        <authorList>
            <consortium name="VectorBase"/>
        </authorList>
    </citation>
    <scope>NUCLEOTIDE SEQUENCE</scope>
    <source>
        <strain evidence="13">PEST</strain>
    </source>
</reference>
<dbReference type="VEuPathDB" id="VectorBase:AGAP010162"/>
<comment type="subcellular location">
    <subcellularLocation>
        <location evidence="1">Membrane</location>
        <topology evidence="1">Single-pass membrane protein</topology>
    </subcellularLocation>
</comment>
<reference evidence="13" key="3">
    <citation type="journal article" date="2004" name="Trends Parasitol.">
        <title>The Anopheles gambiae genome: an update.</title>
        <authorList>
            <person name="Mongin E."/>
            <person name="Louis C."/>
            <person name="Holt R.A."/>
            <person name="Birney E."/>
            <person name="Collins F.H."/>
        </authorList>
    </citation>
    <scope>NUCLEOTIDE SEQUENCE</scope>
    <source>
        <strain evidence="13">PEST</strain>
    </source>
</reference>
<dbReference type="Pfam" id="PF07714">
    <property type="entry name" value="PK_Tyr_Ser-Thr"/>
    <property type="match status" value="1"/>
</dbReference>
<evidence type="ECO:0000256" key="11">
    <source>
        <dbReference type="PROSITE-ProRule" id="PRU10141"/>
    </source>
</evidence>
<dbReference type="SUPFAM" id="SSF56112">
    <property type="entry name" value="Protein kinase-like (PK-like)"/>
    <property type="match status" value="1"/>
</dbReference>
<dbReference type="VEuPathDB" id="VectorBase:AGAMI1_009797"/>
<evidence type="ECO:0000256" key="6">
    <source>
        <dbReference type="ARBA" id="ARBA00023137"/>
    </source>
</evidence>
<name>Q7Q0U2_ANOGA</name>
<dbReference type="Gene3D" id="1.10.510.10">
    <property type="entry name" value="Transferase(Phosphotransferase) domain 1"/>
    <property type="match status" value="1"/>
</dbReference>
<dbReference type="PROSITE" id="PS50011">
    <property type="entry name" value="PROTEIN_KINASE_DOM"/>
    <property type="match status" value="1"/>
</dbReference>
<reference evidence="13" key="2">
    <citation type="submission" date="2002-03" db="EMBL/GenBank/DDBJ databases">
        <authorList>
            <consortium name="The Anopheles Genome Sequencing Consortium"/>
        </authorList>
    </citation>
    <scope>NUCLEOTIDE SEQUENCE</scope>
    <source>
        <strain evidence="13">PEST</strain>
    </source>
</reference>
<comment type="caution">
    <text evidence="13">The sequence shown here is derived from an EMBL/GenBank/DDBJ whole genome shotgun (WGS) entry which is preliminary data.</text>
</comment>
<keyword evidence="10" id="KW-0460">Magnesium</keyword>
<keyword evidence="10" id="KW-0479">Metal-binding</keyword>
<feature type="binding site" evidence="10">
    <location>
        <position position="169"/>
    </location>
    <ligand>
        <name>Mg(2+)</name>
        <dbReference type="ChEBI" id="CHEBI:18420"/>
    </ligand>
</feature>
<evidence type="ECO:0000256" key="1">
    <source>
        <dbReference type="ARBA" id="ARBA00004167"/>
    </source>
</evidence>
<keyword evidence="3 9" id="KW-0547">Nucleotide-binding</keyword>
<dbReference type="PANTHER" id="PTHR24416:SF594">
    <property type="entry name" value="PROTEIN KINASE DOMAIN-CONTAINING PROTEIN"/>
    <property type="match status" value="1"/>
</dbReference>
<keyword evidence="6" id="KW-0829">Tyrosine-protein kinase</keyword>
<evidence type="ECO:0000313" key="13">
    <source>
        <dbReference type="EMBL" id="EAA13998.4"/>
    </source>
</evidence>
<dbReference type="InterPro" id="IPR017441">
    <property type="entry name" value="Protein_kinase_ATP_BS"/>
</dbReference>
<feature type="active site" description="Proton acceptor" evidence="8">
    <location>
        <position position="151"/>
    </location>
</feature>
<dbReference type="InterPro" id="IPR008266">
    <property type="entry name" value="Tyr_kinase_AS"/>
</dbReference>
<dbReference type="SMART" id="SM00219">
    <property type="entry name" value="TyrKc"/>
    <property type="match status" value="1"/>
</dbReference>
<dbReference type="PRINTS" id="PR00109">
    <property type="entry name" value="TYRKINASE"/>
</dbReference>
<evidence type="ECO:0000256" key="2">
    <source>
        <dbReference type="ARBA" id="ARBA00022679"/>
    </source>
</evidence>
<feature type="binding site" evidence="9 11">
    <location>
        <position position="35"/>
    </location>
    <ligand>
        <name>ATP</name>
        <dbReference type="ChEBI" id="CHEBI:30616"/>
    </ligand>
</feature>
<dbReference type="GO" id="GO:0046872">
    <property type="term" value="F:metal ion binding"/>
    <property type="evidence" value="ECO:0007669"/>
    <property type="project" value="UniProtKB-KW"/>
</dbReference>
<feature type="binding site" evidence="9">
    <location>
        <begin position="8"/>
        <end position="15"/>
    </location>
    <ligand>
        <name>ATP</name>
        <dbReference type="ChEBI" id="CHEBI:30616"/>
    </ligand>
</feature>
<feature type="non-terminal residue" evidence="13">
    <location>
        <position position="278"/>
    </location>
</feature>
<dbReference type="CDD" id="cd00192">
    <property type="entry name" value="PTKc"/>
    <property type="match status" value="1"/>
</dbReference>
<evidence type="ECO:0000256" key="8">
    <source>
        <dbReference type="PIRSR" id="PIRSR000615-1"/>
    </source>
</evidence>
<accession>Q7Q0U2</accession>
<dbReference type="FunFam" id="1.10.510.10:FF:000554">
    <property type="entry name" value="Predicted protein"/>
    <property type="match status" value="1"/>
</dbReference>
<dbReference type="InterPro" id="IPR011009">
    <property type="entry name" value="Kinase-like_dom_sf"/>
</dbReference>
<evidence type="ECO:0000259" key="12">
    <source>
        <dbReference type="PROSITE" id="PS50011"/>
    </source>
</evidence>
<feature type="binding site" evidence="9">
    <location>
        <position position="155"/>
    </location>
    <ligand>
        <name>ATP</name>
        <dbReference type="ChEBI" id="CHEBI:30616"/>
    </ligand>
</feature>
<dbReference type="Gene3D" id="3.30.200.20">
    <property type="entry name" value="Phosphorylase Kinase, domain 1"/>
    <property type="match status" value="1"/>
</dbReference>
<evidence type="ECO:0000256" key="5">
    <source>
        <dbReference type="ARBA" id="ARBA00022840"/>
    </source>
</evidence>
<proteinExistence type="predicted"/>
<gene>
    <name evidence="13" type="ORF">AgaP_AGAP010162</name>
</gene>
<evidence type="ECO:0000256" key="9">
    <source>
        <dbReference type="PIRSR" id="PIRSR000615-2"/>
    </source>
</evidence>
<dbReference type="GO" id="GO:0005524">
    <property type="term" value="F:ATP binding"/>
    <property type="evidence" value="ECO:0007669"/>
    <property type="project" value="UniProtKB-UniRule"/>
</dbReference>
<dbReference type="PIRSF" id="PIRSF000615">
    <property type="entry name" value="TyrPK_CSF1-R"/>
    <property type="match status" value="1"/>
</dbReference>
<comment type="catalytic activity">
    <reaction evidence="7">
        <text>L-tyrosyl-[protein] + ATP = O-phospho-L-tyrosyl-[protein] + ADP + H(+)</text>
        <dbReference type="Rhea" id="RHEA:10596"/>
        <dbReference type="Rhea" id="RHEA-COMP:10136"/>
        <dbReference type="Rhea" id="RHEA-COMP:20101"/>
        <dbReference type="ChEBI" id="CHEBI:15378"/>
        <dbReference type="ChEBI" id="CHEBI:30616"/>
        <dbReference type="ChEBI" id="CHEBI:46858"/>
        <dbReference type="ChEBI" id="CHEBI:61978"/>
        <dbReference type="ChEBI" id="CHEBI:456216"/>
        <dbReference type="EC" id="2.7.10.1"/>
    </reaction>
</comment>
<dbReference type="eggNOG" id="KOG0200">
    <property type="taxonomic scope" value="Eukaryota"/>
</dbReference>
<dbReference type="PROSITE" id="PS00109">
    <property type="entry name" value="PROTEIN_KINASE_TYR"/>
    <property type="match status" value="1"/>
</dbReference>
<feature type="non-terminal residue" evidence="13">
    <location>
        <position position="1"/>
    </location>
</feature>
<dbReference type="InterPro" id="IPR050122">
    <property type="entry name" value="RTK"/>
</dbReference>
<feature type="domain" description="Protein kinase" evidence="12">
    <location>
        <begin position="1"/>
        <end position="278"/>
    </location>
</feature>
<dbReference type="InterPro" id="IPR001245">
    <property type="entry name" value="Ser-Thr/Tyr_kinase_cat_dom"/>
</dbReference>
<dbReference type="PANTHER" id="PTHR24416">
    <property type="entry name" value="TYROSINE-PROTEIN KINASE RECEPTOR"/>
    <property type="match status" value="1"/>
</dbReference>
<evidence type="ECO:0000256" key="10">
    <source>
        <dbReference type="PIRSR" id="PIRSR000615-3"/>
    </source>
</evidence>
<dbReference type="GO" id="GO:0016020">
    <property type="term" value="C:membrane"/>
    <property type="evidence" value="ECO:0007669"/>
    <property type="project" value="UniProtKB-SubCell"/>
</dbReference>
<organism evidence="13">
    <name type="scientific">Anopheles gambiae</name>
    <name type="common">African malaria mosquito</name>
    <dbReference type="NCBI Taxonomy" id="7165"/>
    <lineage>
        <taxon>Eukaryota</taxon>
        <taxon>Metazoa</taxon>
        <taxon>Ecdysozoa</taxon>
        <taxon>Arthropoda</taxon>
        <taxon>Hexapoda</taxon>
        <taxon>Insecta</taxon>
        <taxon>Pterygota</taxon>
        <taxon>Neoptera</taxon>
        <taxon>Endopterygota</taxon>
        <taxon>Diptera</taxon>
        <taxon>Nematocera</taxon>
        <taxon>Culicoidea</taxon>
        <taxon>Culicidae</taxon>
        <taxon>Anophelinae</taxon>
        <taxon>Anopheles</taxon>
    </lineage>
</organism>
<evidence type="ECO:0000256" key="7">
    <source>
        <dbReference type="ARBA" id="ARBA00051243"/>
    </source>
</evidence>
<sequence>LRIGREIGKGAFGRVFMASAIKLPGFSGPKIVAIKQLKKCSSSDEFDEFLDEITMMKKVGKHPNIVALLGCCTIKEPLTMIMEYVGCGDLLIFFWVKKRVPLFVLCFPDNNSTIGSCSLEYVLDHKELHNFAKQIAFGMEHLEGLHITHRDLAARNILIDERKTLKISDFGLSRTGIYVNTRNKKVPLRWLSIEAMRDNLYSNKSDVWAFGIVLWEIGTLGGYPYPSVSNHELFAYLQEGKRLERPENCTVDVYDLMLQCWREDPNERPSFQQISKHL</sequence>
<dbReference type="AlphaFoldDB" id="Q7Q0U2"/>
<feature type="binding site" evidence="9">
    <location>
        <begin position="83"/>
        <end position="89"/>
    </location>
    <ligand>
        <name>ATP</name>
        <dbReference type="ChEBI" id="CHEBI:30616"/>
    </ligand>
</feature>
<protein>
    <submittedName>
        <fullName evidence="13">AGAP010162-PA</fullName>
    </submittedName>
</protein>
<reference evidence="13" key="1">
    <citation type="journal article" date="2002" name="Science">
        <title>The genome sequence of the malaria mosquito Anopheles gambiae.</title>
        <authorList>
            <person name="Holt R.A."/>
            <person name="Subramanian G.M."/>
            <person name="Halpern A."/>
            <person name="Sutton G.G."/>
            <person name="Charlab R."/>
            <person name="Nusskern D.R."/>
            <person name="Wincker P."/>
            <person name="Clark A.G."/>
            <person name="Ribeiro J.M."/>
            <person name="Wides R."/>
            <person name="Salzberg S.L."/>
            <person name="Loftus B."/>
            <person name="Yandell M."/>
            <person name="Majoros W.H."/>
            <person name="Rusch D.B."/>
            <person name="Lai Z."/>
            <person name="Kraft C.L."/>
            <person name="Abril J.F."/>
            <person name="Anthouard V."/>
            <person name="Arensburger P."/>
            <person name="Atkinson P.W."/>
            <person name="Baden H."/>
            <person name="de Berardinis V."/>
            <person name="Baldwin D."/>
            <person name="Benes V."/>
            <person name="Biedler J."/>
            <person name="Blass C."/>
            <person name="Bolanos R."/>
            <person name="Boscus D."/>
            <person name="Barnstead M."/>
            <person name="Cai S."/>
            <person name="Center A."/>
            <person name="Chaturverdi K."/>
            <person name="Christophides G.K."/>
            <person name="Chrystal M.A."/>
            <person name="Clamp M."/>
            <person name="Cravchik A."/>
            <person name="Curwen V."/>
            <person name="Dana A."/>
            <person name="Delcher A."/>
            <person name="Dew I."/>
            <person name="Evans C.A."/>
            <person name="Flanigan M."/>
            <person name="Grundschober-Freimoser A."/>
            <person name="Friedli L."/>
            <person name="Gu Z."/>
            <person name="Guan P."/>
            <person name="Guigo R."/>
            <person name="Hillenmeyer M.E."/>
            <person name="Hladun S.L."/>
            <person name="Hogan J.R."/>
            <person name="Hong Y.S."/>
            <person name="Hoover J."/>
            <person name="Jaillon O."/>
            <person name="Ke Z."/>
            <person name="Kodira C."/>
            <person name="Kokoza E."/>
            <person name="Koutsos A."/>
            <person name="Letunic I."/>
            <person name="Levitsky A."/>
            <person name="Liang Y."/>
            <person name="Lin J.J."/>
            <person name="Lobo N.F."/>
            <person name="Lopez J.R."/>
            <person name="Malek J.A."/>
            <person name="McIntosh T.C."/>
            <person name="Meister S."/>
            <person name="Miller J."/>
            <person name="Mobarry C."/>
            <person name="Mongin E."/>
            <person name="Murphy S.D."/>
            <person name="O'Brochta D.A."/>
            <person name="Pfannkoch C."/>
            <person name="Qi R."/>
            <person name="Regier M.A."/>
            <person name="Remington K."/>
            <person name="Shao H."/>
            <person name="Sharakhova M.V."/>
            <person name="Sitter C.D."/>
            <person name="Shetty J."/>
            <person name="Smith T.J."/>
            <person name="Strong R."/>
            <person name="Sun J."/>
            <person name="Thomasova D."/>
            <person name="Ton L.Q."/>
            <person name="Topalis P."/>
            <person name="Tu Z."/>
            <person name="Unger M.F."/>
            <person name="Walenz B."/>
            <person name="Wang A."/>
            <person name="Wang J."/>
            <person name="Wang M."/>
            <person name="Wang X."/>
            <person name="Woodford K.J."/>
            <person name="Wortman J.R."/>
            <person name="Wu M."/>
            <person name="Yao A."/>
            <person name="Zdobnov E.M."/>
            <person name="Zhang H."/>
            <person name="Zhao Q."/>
            <person name="Zhao S."/>
            <person name="Zhu S.C."/>
            <person name="Zhimulev I."/>
            <person name="Coluzzi M."/>
            <person name="della Torre A."/>
            <person name="Roth C.W."/>
            <person name="Louis C."/>
            <person name="Kalush F."/>
            <person name="Mural R.J."/>
            <person name="Myers E.W."/>
            <person name="Adams M.D."/>
            <person name="Smith H.O."/>
            <person name="Broder S."/>
            <person name="Gardner M.J."/>
            <person name="Fraser C.M."/>
            <person name="Birney E."/>
            <person name="Bork P."/>
            <person name="Brey P.T."/>
            <person name="Venter J.C."/>
            <person name="Weissenbach J."/>
            <person name="Kafatos F.C."/>
            <person name="Collins F.H."/>
            <person name="Hoffman S.L."/>
        </authorList>
    </citation>
    <scope>NUCLEOTIDE SEQUENCE [LARGE SCALE GENOMIC DNA]</scope>
    <source>
        <strain evidence="13">PEST</strain>
    </source>
</reference>
<reference evidence="13" key="4">
    <citation type="journal article" date="2007" name="Genome Biol.">
        <title>Update of the Anopheles gambiae PEST genome assembly.</title>
        <authorList>
            <person name="Sharakhova M.V."/>
            <person name="Hammond M.P."/>
            <person name="Lobo N.F."/>
            <person name="Krzywinski J."/>
            <person name="Unger M.F."/>
            <person name="Hillenmeyer M.E."/>
            <person name="Bruggner R.V."/>
            <person name="Birney E."/>
            <person name="Collins F.H."/>
        </authorList>
    </citation>
    <scope>NUCLEOTIDE SEQUENCE</scope>
    <source>
        <strain evidence="13">PEST</strain>
    </source>
</reference>
<feature type="binding site" evidence="10">
    <location>
        <position position="156"/>
    </location>
    <ligand>
        <name>Mg(2+)</name>
        <dbReference type="ChEBI" id="CHEBI:18420"/>
    </ligand>
</feature>
<evidence type="ECO:0000256" key="3">
    <source>
        <dbReference type="ARBA" id="ARBA00022741"/>
    </source>
</evidence>
<dbReference type="InterPro" id="IPR000719">
    <property type="entry name" value="Prot_kinase_dom"/>
</dbReference>
<keyword evidence="2" id="KW-0808">Transferase</keyword>
<dbReference type="PROSITE" id="PS00107">
    <property type="entry name" value="PROTEIN_KINASE_ATP"/>
    <property type="match status" value="1"/>
</dbReference>
<dbReference type="STRING" id="7165.Q7Q0U2"/>
<dbReference type="InterPro" id="IPR020635">
    <property type="entry name" value="Tyr_kinase_cat_dom"/>
</dbReference>
<dbReference type="GO" id="GO:0004714">
    <property type="term" value="F:transmembrane receptor protein tyrosine kinase activity"/>
    <property type="evidence" value="ECO:0007669"/>
    <property type="project" value="UniProtKB-EC"/>
</dbReference>
<dbReference type="HOGENOM" id="CLU_000288_7_40_1"/>
<keyword evidence="4" id="KW-0418">Kinase</keyword>
<dbReference type="PhylomeDB" id="Q7Q0U2"/>
<evidence type="ECO:0000256" key="4">
    <source>
        <dbReference type="ARBA" id="ARBA00022777"/>
    </source>
</evidence>
<dbReference type="EMBL" id="AAAB01008980">
    <property type="protein sequence ID" value="EAA13998.4"/>
    <property type="molecule type" value="Genomic_DNA"/>
</dbReference>